<proteinExistence type="predicted"/>
<dbReference type="AlphaFoldDB" id="A0A7Y3R9A6"/>
<feature type="transmembrane region" description="Helical" evidence="1">
    <location>
        <begin position="129"/>
        <end position="146"/>
    </location>
</feature>
<evidence type="ECO:0000313" key="2">
    <source>
        <dbReference type="EMBL" id="NNT72176.1"/>
    </source>
</evidence>
<keyword evidence="1" id="KW-0812">Transmembrane</keyword>
<accession>A0A7Y3R9A6</accession>
<feature type="transmembrane region" description="Helical" evidence="1">
    <location>
        <begin position="101"/>
        <end position="123"/>
    </location>
</feature>
<dbReference type="RefSeq" id="WP_171222360.1">
    <property type="nucleotide sequence ID" value="NZ_CP121446.1"/>
</dbReference>
<protein>
    <submittedName>
        <fullName evidence="2">Uncharacterized protein</fullName>
    </submittedName>
</protein>
<feature type="transmembrane region" description="Helical" evidence="1">
    <location>
        <begin position="12"/>
        <end position="32"/>
    </location>
</feature>
<evidence type="ECO:0000313" key="3">
    <source>
        <dbReference type="Proteomes" id="UP000536509"/>
    </source>
</evidence>
<dbReference type="EMBL" id="JABEVX010000004">
    <property type="protein sequence ID" value="NNT72176.1"/>
    <property type="molecule type" value="Genomic_DNA"/>
</dbReference>
<keyword evidence="3" id="KW-1185">Reference proteome</keyword>
<organism evidence="2 3">
    <name type="scientific">Flavobacterium rivulicola</name>
    <dbReference type="NCBI Taxonomy" id="2732161"/>
    <lineage>
        <taxon>Bacteria</taxon>
        <taxon>Pseudomonadati</taxon>
        <taxon>Bacteroidota</taxon>
        <taxon>Flavobacteriia</taxon>
        <taxon>Flavobacteriales</taxon>
        <taxon>Flavobacteriaceae</taxon>
        <taxon>Flavobacterium</taxon>
    </lineage>
</organism>
<gene>
    <name evidence="2" type="ORF">HKT18_08130</name>
</gene>
<keyword evidence="1" id="KW-1133">Transmembrane helix</keyword>
<sequence>MKNLFLFPNQFKVIGWILFIPALLFSIIISFLDINIDQYWVVNVFAFANDFVMSDNQYFAITKNSIVDEIMLFCLVIGGILIGFSKLKIEDEFTTKIRYESLVWATYLNYGLILFFTVFLYGLSYLNVLFYNTFTVLLFFIIRFHYSIYKLNKATKDDE</sequence>
<feature type="transmembrane region" description="Helical" evidence="1">
    <location>
        <begin position="70"/>
        <end position="89"/>
    </location>
</feature>
<dbReference type="Proteomes" id="UP000536509">
    <property type="component" value="Unassembled WGS sequence"/>
</dbReference>
<comment type="caution">
    <text evidence="2">The sequence shown here is derived from an EMBL/GenBank/DDBJ whole genome shotgun (WGS) entry which is preliminary data.</text>
</comment>
<evidence type="ECO:0000256" key="1">
    <source>
        <dbReference type="SAM" id="Phobius"/>
    </source>
</evidence>
<reference evidence="2 3" key="1">
    <citation type="submission" date="2020-05" db="EMBL/GenBank/DDBJ databases">
        <title>Draft genome of Flavobacterium sp. IMCC34852.</title>
        <authorList>
            <person name="Song J."/>
            <person name="Cho J.-C."/>
        </authorList>
    </citation>
    <scope>NUCLEOTIDE SEQUENCE [LARGE SCALE GENOMIC DNA]</scope>
    <source>
        <strain evidence="2 3">IMCC34852</strain>
    </source>
</reference>
<keyword evidence="1" id="KW-0472">Membrane</keyword>
<name>A0A7Y3R9A6_9FLAO</name>